<dbReference type="Proteomes" id="UP000642284">
    <property type="component" value="Unassembled WGS sequence"/>
</dbReference>
<accession>A0ABR7SFR0</accession>
<dbReference type="PANTHER" id="PTHR10996">
    <property type="entry name" value="2-HYDROXYACID DEHYDROGENASE-RELATED"/>
    <property type="match status" value="1"/>
</dbReference>
<proteinExistence type="predicted"/>
<comment type="caution">
    <text evidence="4">The sequence shown here is derived from an EMBL/GenBank/DDBJ whole genome shotgun (WGS) entry which is preliminary data.</text>
</comment>
<keyword evidence="2" id="KW-0520">NAD</keyword>
<reference evidence="4 5" key="1">
    <citation type="submission" date="2020-08" db="EMBL/GenBank/DDBJ databases">
        <title>Genemic of Streptomyces polyaspartic.</title>
        <authorList>
            <person name="Liu W."/>
        </authorList>
    </citation>
    <scope>NUCLEOTIDE SEQUENCE [LARGE SCALE GENOMIC DNA]</scope>
    <source>
        <strain evidence="4 5">TRM66268-LWL</strain>
    </source>
</reference>
<feature type="domain" description="D-isomer specific 2-hydroxyacid dehydrogenase NAD-binding" evidence="3">
    <location>
        <begin position="76"/>
        <end position="176"/>
    </location>
</feature>
<dbReference type="InterPro" id="IPR036291">
    <property type="entry name" value="NAD(P)-bd_dom_sf"/>
</dbReference>
<dbReference type="PANTHER" id="PTHR10996:SF178">
    <property type="entry name" value="2-HYDROXYACID DEHYDROGENASE YGL185C-RELATED"/>
    <property type="match status" value="1"/>
</dbReference>
<gene>
    <name evidence="4" type="ORF">H9Y04_11235</name>
</gene>
<dbReference type="Gene3D" id="3.40.50.720">
    <property type="entry name" value="NAD(P)-binding Rossmann-like Domain"/>
    <property type="match status" value="2"/>
</dbReference>
<evidence type="ECO:0000256" key="1">
    <source>
        <dbReference type="ARBA" id="ARBA00023002"/>
    </source>
</evidence>
<dbReference type="PROSITE" id="PS00671">
    <property type="entry name" value="D_2_HYDROXYACID_DH_3"/>
    <property type="match status" value="1"/>
</dbReference>
<dbReference type="InterPro" id="IPR006140">
    <property type="entry name" value="D-isomer_DH_NAD-bd"/>
</dbReference>
<dbReference type="InterPro" id="IPR050223">
    <property type="entry name" value="D-isomer_2-hydroxyacid_DH"/>
</dbReference>
<evidence type="ECO:0000259" key="3">
    <source>
        <dbReference type="Pfam" id="PF02826"/>
    </source>
</evidence>
<dbReference type="PROSITE" id="PS00670">
    <property type="entry name" value="D_2_HYDROXYACID_DH_2"/>
    <property type="match status" value="1"/>
</dbReference>
<evidence type="ECO:0000256" key="2">
    <source>
        <dbReference type="ARBA" id="ARBA00023027"/>
    </source>
</evidence>
<organism evidence="4 5">
    <name type="scientific">Streptomyces polyasparticus</name>
    <dbReference type="NCBI Taxonomy" id="2767826"/>
    <lineage>
        <taxon>Bacteria</taxon>
        <taxon>Bacillati</taxon>
        <taxon>Actinomycetota</taxon>
        <taxon>Actinomycetes</taxon>
        <taxon>Kitasatosporales</taxon>
        <taxon>Streptomycetaceae</taxon>
        <taxon>Streptomyces</taxon>
    </lineage>
</organism>
<dbReference type="SUPFAM" id="SSF51735">
    <property type="entry name" value="NAD(P)-binding Rossmann-fold domains"/>
    <property type="match status" value="1"/>
</dbReference>
<dbReference type="Pfam" id="PF02826">
    <property type="entry name" value="2-Hacid_dh_C"/>
    <property type="match status" value="1"/>
</dbReference>
<sequence>MNSRPTVALVMGLDTAALVLPPPALRTRLSAGAELWDGVITDFADVGDQLADLEVLLTSWRCPPVDTDFLDAACPQADVELVELDELLRRSDVVTVHAPAPPETRHLLDERRLGLLRDGAILVNTSRGQLIDTEALVRHCASGRLKAVLDVTDPEPLPAGHPLFSLPNVLVTPHIAGALGNEISCLGAFAVAEIERIAAGRPLIGQVELSELTHLA</sequence>
<keyword evidence="5" id="KW-1185">Reference proteome</keyword>
<name>A0ABR7SFR0_9ACTN</name>
<evidence type="ECO:0000313" key="4">
    <source>
        <dbReference type="EMBL" id="MBC9713143.1"/>
    </source>
</evidence>
<dbReference type="InterPro" id="IPR029753">
    <property type="entry name" value="D-isomer_DH_CS"/>
</dbReference>
<dbReference type="EMBL" id="JACTVJ010000005">
    <property type="protein sequence ID" value="MBC9713143.1"/>
    <property type="molecule type" value="Genomic_DNA"/>
</dbReference>
<protein>
    <recommendedName>
        <fullName evidence="3">D-isomer specific 2-hydroxyacid dehydrogenase NAD-binding domain-containing protein</fullName>
    </recommendedName>
</protein>
<keyword evidence="1" id="KW-0560">Oxidoreductase</keyword>
<evidence type="ECO:0000313" key="5">
    <source>
        <dbReference type="Proteomes" id="UP000642284"/>
    </source>
</evidence>